<comment type="caution">
    <text evidence="1">The sequence shown here is derived from an EMBL/GenBank/DDBJ whole genome shotgun (WGS) entry which is preliminary data.</text>
</comment>
<keyword evidence="2" id="KW-1185">Reference proteome</keyword>
<accession>A0ABR0NJ40</accession>
<sequence length="94" mass="10196">MIVPPMVSTGGGRQLRAVVMGLYSKLGEVLCAGSRVMVDTGWFAAVVGRLGSSHVGLHEIANEDPIDFRWLDRPPETSEQIIQMYRLGSSSHVA</sequence>
<gene>
    <name evidence="1" type="ORF">PVK06_036269</name>
</gene>
<dbReference type="EMBL" id="JARKNE010000010">
    <property type="protein sequence ID" value="KAK5795015.1"/>
    <property type="molecule type" value="Genomic_DNA"/>
</dbReference>
<name>A0ABR0NJ40_GOSAR</name>
<reference evidence="1 2" key="1">
    <citation type="submission" date="2023-03" db="EMBL/GenBank/DDBJ databases">
        <title>WGS of Gossypium arboreum.</title>
        <authorList>
            <person name="Yu D."/>
        </authorList>
    </citation>
    <scope>NUCLEOTIDE SEQUENCE [LARGE SCALE GENOMIC DNA]</scope>
    <source>
        <tissue evidence="1">Leaf</tissue>
    </source>
</reference>
<evidence type="ECO:0000313" key="1">
    <source>
        <dbReference type="EMBL" id="KAK5795015.1"/>
    </source>
</evidence>
<protein>
    <submittedName>
        <fullName evidence="1">Uncharacterized protein</fullName>
    </submittedName>
</protein>
<proteinExistence type="predicted"/>
<evidence type="ECO:0000313" key="2">
    <source>
        <dbReference type="Proteomes" id="UP001358586"/>
    </source>
</evidence>
<organism evidence="1 2">
    <name type="scientific">Gossypium arboreum</name>
    <name type="common">Tree cotton</name>
    <name type="synonym">Gossypium nanking</name>
    <dbReference type="NCBI Taxonomy" id="29729"/>
    <lineage>
        <taxon>Eukaryota</taxon>
        <taxon>Viridiplantae</taxon>
        <taxon>Streptophyta</taxon>
        <taxon>Embryophyta</taxon>
        <taxon>Tracheophyta</taxon>
        <taxon>Spermatophyta</taxon>
        <taxon>Magnoliopsida</taxon>
        <taxon>eudicotyledons</taxon>
        <taxon>Gunneridae</taxon>
        <taxon>Pentapetalae</taxon>
        <taxon>rosids</taxon>
        <taxon>malvids</taxon>
        <taxon>Malvales</taxon>
        <taxon>Malvaceae</taxon>
        <taxon>Malvoideae</taxon>
        <taxon>Gossypium</taxon>
    </lineage>
</organism>
<dbReference type="Proteomes" id="UP001358586">
    <property type="component" value="Chromosome 10"/>
</dbReference>